<dbReference type="EMBL" id="CAFBMW010000027">
    <property type="protein sequence ID" value="CAB4955092.1"/>
    <property type="molecule type" value="Genomic_DNA"/>
</dbReference>
<reference evidence="3" key="1">
    <citation type="submission" date="2020-05" db="EMBL/GenBank/DDBJ databases">
        <authorList>
            <person name="Chiriac C."/>
            <person name="Salcher M."/>
            <person name="Ghai R."/>
            <person name="Kavagutti S V."/>
        </authorList>
    </citation>
    <scope>NUCLEOTIDE SEQUENCE</scope>
</reference>
<organism evidence="3">
    <name type="scientific">freshwater metagenome</name>
    <dbReference type="NCBI Taxonomy" id="449393"/>
    <lineage>
        <taxon>unclassified sequences</taxon>
        <taxon>metagenomes</taxon>
        <taxon>ecological metagenomes</taxon>
    </lineage>
</organism>
<feature type="transmembrane region" description="Helical" evidence="1">
    <location>
        <begin position="308"/>
        <end position="328"/>
    </location>
</feature>
<dbReference type="AlphaFoldDB" id="A0A6J7KL90"/>
<keyword evidence="1" id="KW-0472">Membrane</keyword>
<dbReference type="InterPro" id="IPR002656">
    <property type="entry name" value="Acyl_transf_3_dom"/>
</dbReference>
<keyword evidence="1" id="KW-0812">Transmembrane</keyword>
<feature type="transmembrane region" description="Helical" evidence="1">
    <location>
        <begin position="12"/>
        <end position="29"/>
    </location>
</feature>
<feature type="transmembrane region" description="Helical" evidence="1">
    <location>
        <begin position="84"/>
        <end position="108"/>
    </location>
</feature>
<feature type="transmembrane region" description="Helical" evidence="1">
    <location>
        <begin position="41"/>
        <end position="63"/>
    </location>
</feature>
<feature type="domain" description="Acyltransferase 3" evidence="2">
    <location>
        <begin position="10"/>
        <end position="324"/>
    </location>
</feature>
<feature type="transmembrane region" description="Helical" evidence="1">
    <location>
        <begin position="188"/>
        <end position="205"/>
    </location>
</feature>
<evidence type="ECO:0000259" key="2">
    <source>
        <dbReference type="Pfam" id="PF01757"/>
    </source>
</evidence>
<keyword evidence="1" id="KW-1133">Transmembrane helix</keyword>
<feature type="transmembrane region" description="Helical" evidence="1">
    <location>
        <begin position="160"/>
        <end position="182"/>
    </location>
</feature>
<dbReference type="InterPro" id="IPR050879">
    <property type="entry name" value="Acyltransferase_3"/>
</dbReference>
<feature type="transmembrane region" description="Helical" evidence="1">
    <location>
        <begin position="273"/>
        <end position="292"/>
    </location>
</feature>
<dbReference type="GO" id="GO:0016747">
    <property type="term" value="F:acyltransferase activity, transferring groups other than amino-acyl groups"/>
    <property type="evidence" value="ECO:0007669"/>
    <property type="project" value="InterPro"/>
</dbReference>
<dbReference type="Pfam" id="PF01757">
    <property type="entry name" value="Acyl_transf_3"/>
    <property type="match status" value="1"/>
</dbReference>
<sequence>MTRGSQHLRSLTSLRFFAAAVVVLYHATIRSSPDLSQPYALLSFGHLGVAFFFVLSGFVLVWSARDGDRAMPFYRRRFARVWPLHALTFVLAAGLGVAGLIDAVGPAWSAPVNLALLQAWSTDGEVLYSYNSVSWSLSAEAFFYLLFPALVLLARRVGPVATVGLGAAWLVVAGVAADVIGYGVHALPLYRVGEFVFGMGLALLVRRGTPRISPAFAVSALVASYALLVVVDRISAGGLLARAWVAVLILLPGIALVLLAFARRDIDGGEGALTHPVLVRLGAWSFALYMVHELVLRVARPVMLDHGWTVPVVIVVSVLLSGVLFEWFERPVEKKLRGRGRPAVQLEPAAK</sequence>
<feature type="transmembrane region" description="Helical" evidence="1">
    <location>
        <begin position="243"/>
        <end position="261"/>
    </location>
</feature>
<dbReference type="PANTHER" id="PTHR23028:SF53">
    <property type="entry name" value="ACYL_TRANSF_3 DOMAIN-CONTAINING PROTEIN"/>
    <property type="match status" value="1"/>
</dbReference>
<proteinExistence type="predicted"/>
<gene>
    <name evidence="3" type="ORF">UFOPK3662_02816</name>
</gene>
<evidence type="ECO:0000256" key="1">
    <source>
        <dbReference type="SAM" id="Phobius"/>
    </source>
</evidence>
<accession>A0A6J7KL90</accession>
<name>A0A6J7KL90_9ZZZZ</name>
<protein>
    <submittedName>
        <fullName evidence="3">Unannotated protein</fullName>
    </submittedName>
</protein>
<evidence type="ECO:0000313" key="3">
    <source>
        <dbReference type="EMBL" id="CAB4955092.1"/>
    </source>
</evidence>
<feature type="transmembrane region" description="Helical" evidence="1">
    <location>
        <begin position="212"/>
        <end position="231"/>
    </location>
</feature>
<feature type="transmembrane region" description="Helical" evidence="1">
    <location>
        <begin position="128"/>
        <end position="153"/>
    </location>
</feature>
<dbReference type="GO" id="GO:0009103">
    <property type="term" value="P:lipopolysaccharide biosynthetic process"/>
    <property type="evidence" value="ECO:0007669"/>
    <property type="project" value="TreeGrafter"/>
</dbReference>
<dbReference type="GO" id="GO:0016020">
    <property type="term" value="C:membrane"/>
    <property type="evidence" value="ECO:0007669"/>
    <property type="project" value="TreeGrafter"/>
</dbReference>
<dbReference type="PANTHER" id="PTHR23028">
    <property type="entry name" value="ACETYLTRANSFERASE"/>
    <property type="match status" value="1"/>
</dbReference>